<dbReference type="PANTHER" id="PTHR21505:SF8">
    <property type="entry name" value="DPT-YFP REPRESSOR BY OVEREXPRESSION, ISOFORM D-RELATED"/>
    <property type="match status" value="1"/>
</dbReference>
<feature type="region of interest" description="Disordered" evidence="1">
    <location>
        <begin position="324"/>
        <end position="360"/>
    </location>
</feature>
<feature type="compositionally biased region" description="Polar residues" evidence="1">
    <location>
        <begin position="324"/>
        <end position="356"/>
    </location>
</feature>
<dbReference type="EMBL" id="OU893336">
    <property type="protein sequence ID" value="CAG9793055.1"/>
    <property type="molecule type" value="Genomic_DNA"/>
</dbReference>
<evidence type="ECO:0000256" key="1">
    <source>
        <dbReference type="SAM" id="MobiDB-lite"/>
    </source>
</evidence>
<accession>A0A9N9WFQ5</accession>
<name>A0A9N9WFQ5_9NEOP</name>
<proteinExistence type="predicted"/>
<feature type="domain" description="MADF" evidence="2">
    <location>
        <begin position="152"/>
        <end position="243"/>
    </location>
</feature>
<dbReference type="PROSITE" id="PS51029">
    <property type="entry name" value="MADF"/>
    <property type="match status" value="1"/>
</dbReference>
<dbReference type="InterPro" id="IPR006578">
    <property type="entry name" value="MADF-dom"/>
</dbReference>
<sequence length="406" mass="46333">MRSIVTIFIRSVVQTNRTVYGALQTPLILQGYNRCAAMAGHIGGVQKIINDKYPSALFFHCASHILNLVINDQNTVTIVEDIQNFYGCFLHNFVAEATTWYEMIRINEANDVGLNESVVECADEIAQATPFYPAVREAIKIGLTVPSTTCSKFLECYEMHPCLWNPREQDYRNNNVRLAALKSIIQEMRLSITVEELKLKIKNIRTTDVSSYFDELEQEDNIAPLQKKKKLSPKKKAERALMYAPKMDPPVLQEVNRLETLAQTIRQDEFDTFGVHVASQLRSLPLRNAIVCQNFINNYLSQERLKTLNTQHFPIARPTSSLSEYTRYTSTPEAEATTSRNQAFQNQRETSTPEASTSRRHLDYEEDYFASCLLTQENTGQQYGVNDDILSQAVRSCLDENTMENL</sequence>
<protein>
    <recommendedName>
        <fullName evidence="2">MADF domain-containing protein</fullName>
    </recommendedName>
</protein>
<dbReference type="SMART" id="SM00595">
    <property type="entry name" value="MADF"/>
    <property type="match status" value="1"/>
</dbReference>
<dbReference type="AlphaFoldDB" id="A0A9N9WFQ5"/>
<dbReference type="Pfam" id="PF10545">
    <property type="entry name" value="MADF_DNA_bdg"/>
    <property type="match status" value="1"/>
</dbReference>
<gene>
    <name evidence="3" type="ORF">DIATSA_LOCUS10529</name>
</gene>
<reference evidence="3" key="2">
    <citation type="submission" date="2022-10" db="EMBL/GenBank/DDBJ databases">
        <authorList>
            <consortium name="ENA_rothamsted_submissions"/>
            <consortium name="culmorum"/>
            <person name="King R."/>
        </authorList>
    </citation>
    <scope>NUCLEOTIDE SEQUENCE</scope>
</reference>
<evidence type="ECO:0000313" key="4">
    <source>
        <dbReference type="Proteomes" id="UP001153714"/>
    </source>
</evidence>
<dbReference type="OrthoDB" id="6577442at2759"/>
<keyword evidence="4" id="KW-1185">Reference proteome</keyword>
<dbReference type="Proteomes" id="UP001153714">
    <property type="component" value="Chromosome 5"/>
</dbReference>
<evidence type="ECO:0000259" key="2">
    <source>
        <dbReference type="PROSITE" id="PS51029"/>
    </source>
</evidence>
<evidence type="ECO:0000313" key="3">
    <source>
        <dbReference type="EMBL" id="CAG9793055.1"/>
    </source>
</evidence>
<reference evidence="3" key="1">
    <citation type="submission" date="2021-12" db="EMBL/GenBank/DDBJ databases">
        <authorList>
            <person name="King R."/>
        </authorList>
    </citation>
    <scope>NUCLEOTIDE SEQUENCE</scope>
</reference>
<organism evidence="3 4">
    <name type="scientific">Diatraea saccharalis</name>
    <name type="common">sugarcane borer</name>
    <dbReference type="NCBI Taxonomy" id="40085"/>
    <lineage>
        <taxon>Eukaryota</taxon>
        <taxon>Metazoa</taxon>
        <taxon>Ecdysozoa</taxon>
        <taxon>Arthropoda</taxon>
        <taxon>Hexapoda</taxon>
        <taxon>Insecta</taxon>
        <taxon>Pterygota</taxon>
        <taxon>Neoptera</taxon>
        <taxon>Endopterygota</taxon>
        <taxon>Lepidoptera</taxon>
        <taxon>Glossata</taxon>
        <taxon>Ditrysia</taxon>
        <taxon>Pyraloidea</taxon>
        <taxon>Crambidae</taxon>
        <taxon>Crambinae</taxon>
        <taxon>Diatraea</taxon>
    </lineage>
</organism>
<dbReference type="PANTHER" id="PTHR21505">
    <property type="entry name" value="MADF DOMAIN-CONTAINING PROTEIN-RELATED"/>
    <property type="match status" value="1"/>
</dbReference>